<protein>
    <recommendedName>
        <fullName evidence="3">Spore coat protein W</fullName>
    </recommendedName>
</protein>
<accession>A0A1I4MFD1</accession>
<dbReference type="Proteomes" id="UP000199668">
    <property type="component" value="Unassembled WGS sequence"/>
</dbReference>
<dbReference type="AlphaFoldDB" id="A0A1I4MFD1"/>
<name>A0A1I4MFD1_9BACI</name>
<dbReference type="RefSeq" id="WP_090926937.1">
    <property type="nucleotide sequence ID" value="NZ_FOTY01000011.1"/>
</dbReference>
<organism evidence="1 2">
    <name type="scientific">Salibacterium qingdaonense</name>
    <dbReference type="NCBI Taxonomy" id="266892"/>
    <lineage>
        <taxon>Bacteria</taxon>
        <taxon>Bacillati</taxon>
        <taxon>Bacillota</taxon>
        <taxon>Bacilli</taxon>
        <taxon>Bacillales</taxon>
        <taxon>Bacillaceae</taxon>
    </lineage>
</organism>
<evidence type="ECO:0008006" key="3">
    <source>
        <dbReference type="Google" id="ProtNLM"/>
    </source>
</evidence>
<gene>
    <name evidence="1" type="ORF">SAMN04488054_11167</name>
</gene>
<sequence>MQQNPRLTEMLVKKMMRKYNVDPSTVQVSDEDRELLQSIIQEIQEEVNQFLEDQQAADQGSTNSNNN</sequence>
<proteinExistence type="predicted"/>
<keyword evidence="2" id="KW-1185">Reference proteome</keyword>
<reference evidence="1 2" key="1">
    <citation type="submission" date="2016-10" db="EMBL/GenBank/DDBJ databases">
        <authorList>
            <person name="de Groot N.N."/>
        </authorList>
    </citation>
    <scope>NUCLEOTIDE SEQUENCE [LARGE SCALE GENOMIC DNA]</scope>
    <source>
        <strain evidence="1 2">CGMCC 1.6134</strain>
    </source>
</reference>
<evidence type="ECO:0000313" key="1">
    <source>
        <dbReference type="EMBL" id="SFM01677.1"/>
    </source>
</evidence>
<dbReference type="EMBL" id="FOTY01000011">
    <property type="protein sequence ID" value="SFM01677.1"/>
    <property type="molecule type" value="Genomic_DNA"/>
</dbReference>
<dbReference type="STRING" id="266892.SAMN04488054_11167"/>
<dbReference type="OrthoDB" id="2971154at2"/>
<evidence type="ECO:0000313" key="2">
    <source>
        <dbReference type="Proteomes" id="UP000199668"/>
    </source>
</evidence>